<gene>
    <name evidence="3" type="ORF">LWF01_00070</name>
</gene>
<organism evidence="3 4">
    <name type="scientific">Saxibacter everestensis</name>
    <dbReference type="NCBI Taxonomy" id="2909229"/>
    <lineage>
        <taxon>Bacteria</taxon>
        <taxon>Bacillati</taxon>
        <taxon>Actinomycetota</taxon>
        <taxon>Actinomycetes</taxon>
        <taxon>Micrococcales</taxon>
        <taxon>Brevibacteriaceae</taxon>
        <taxon>Saxibacter</taxon>
    </lineage>
</organism>
<name>A0ABY8QUX4_9MICO</name>
<dbReference type="Proteomes" id="UP001209083">
    <property type="component" value="Chromosome"/>
</dbReference>
<dbReference type="Pfam" id="PF01613">
    <property type="entry name" value="Flavin_Reduct"/>
    <property type="match status" value="1"/>
</dbReference>
<keyword evidence="4" id="KW-1185">Reference proteome</keyword>
<dbReference type="InterPro" id="IPR012349">
    <property type="entry name" value="Split_barrel_FMN-bd"/>
</dbReference>
<dbReference type="PANTHER" id="PTHR30466:SF1">
    <property type="entry name" value="FMN REDUCTASE (NADH) RUTF"/>
    <property type="match status" value="1"/>
</dbReference>
<dbReference type="SUPFAM" id="SSF50475">
    <property type="entry name" value="FMN-binding split barrel"/>
    <property type="match status" value="1"/>
</dbReference>
<proteinExistence type="predicted"/>
<evidence type="ECO:0000256" key="1">
    <source>
        <dbReference type="ARBA" id="ARBA00023002"/>
    </source>
</evidence>
<sequence>MTPSSTPPSRHDLDPASTTTADRDLYRSLSSYTAKGVGVISAVSRGWDFAATVTAYLSVSYDPPTLLVSLYRDGRLAEALEEAGEWALSIVSAEQKDAVQWLAEPGNPLHGLLKPVPHFRPTDGGPVVLSGSLAWYQARTVAVHEAATHLLFVGEVTSMGQAKGPDSRALVRYGSDYRAFQ</sequence>
<evidence type="ECO:0000313" key="3">
    <source>
        <dbReference type="EMBL" id="WGW12196.1"/>
    </source>
</evidence>
<protein>
    <submittedName>
        <fullName evidence="3">Flavin reductase family protein</fullName>
    </submittedName>
</protein>
<reference evidence="3 4" key="1">
    <citation type="submission" date="2023-05" db="EMBL/GenBank/DDBJ databases">
        <title>Lithophilousrod everest ZFBP1038 complete genpme.</title>
        <authorList>
            <person name="Tian M."/>
        </authorList>
    </citation>
    <scope>NUCLEOTIDE SEQUENCE [LARGE SCALE GENOMIC DNA]</scope>
    <source>
        <strain evidence="3 4">ZFBP1038</strain>
    </source>
</reference>
<evidence type="ECO:0000313" key="4">
    <source>
        <dbReference type="Proteomes" id="UP001209083"/>
    </source>
</evidence>
<dbReference type="PANTHER" id="PTHR30466">
    <property type="entry name" value="FLAVIN REDUCTASE"/>
    <property type="match status" value="1"/>
</dbReference>
<dbReference type="SMART" id="SM00903">
    <property type="entry name" value="Flavin_Reduct"/>
    <property type="match status" value="1"/>
</dbReference>
<keyword evidence="1" id="KW-0560">Oxidoreductase</keyword>
<dbReference type="EMBL" id="CP090958">
    <property type="protein sequence ID" value="WGW12196.1"/>
    <property type="molecule type" value="Genomic_DNA"/>
</dbReference>
<dbReference type="RefSeq" id="WP_349638995.1">
    <property type="nucleotide sequence ID" value="NZ_CP090958.1"/>
</dbReference>
<accession>A0ABY8QUX4</accession>
<dbReference type="InterPro" id="IPR050268">
    <property type="entry name" value="NADH-dep_flavin_reductase"/>
</dbReference>
<dbReference type="Gene3D" id="2.30.110.10">
    <property type="entry name" value="Electron Transport, Fmn-binding Protein, Chain A"/>
    <property type="match status" value="1"/>
</dbReference>
<dbReference type="InterPro" id="IPR002563">
    <property type="entry name" value="Flavin_Rdtase-like_dom"/>
</dbReference>
<evidence type="ECO:0000259" key="2">
    <source>
        <dbReference type="SMART" id="SM00903"/>
    </source>
</evidence>
<feature type="domain" description="Flavin reductase like" evidence="2">
    <location>
        <begin position="30"/>
        <end position="179"/>
    </location>
</feature>